<dbReference type="InterPro" id="IPR039341">
    <property type="entry name" value="CFAP99"/>
</dbReference>
<gene>
    <name evidence="3" type="ORF">AURANDRAFT_67374</name>
</gene>
<dbReference type="PANTHER" id="PTHR34649:SF1">
    <property type="entry name" value="CILIA- AND FLAGELLA-ASSOCIATED PROTEIN 99"/>
    <property type="match status" value="1"/>
</dbReference>
<evidence type="ECO:0000313" key="4">
    <source>
        <dbReference type="Proteomes" id="UP000002729"/>
    </source>
</evidence>
<dbReference type="Proteomes" id="UP000002729">
    <property type="component" value="Unassembled WGS sequence"/>
</dbReference>
<organism evidence="4">
    <name type="scientific">Aureococcus anophagefferens</name>
    <name type="common">Harmful bloom alga</name>
    <dbReference type="NCBI Taxonomy" id="44056"/>
    <lineage>
        <taxon>Eukaryota</taxon>
        <taxon>Sar</taxon>
        <taxon>Stramenopiles</taxon>
        <taxon>Ochrophyta</taxon>
        <taxon>Pelagophyceae</taxon>
        <taxon>Pelagomonadales</taxon>
        <taxon>Pelagomonadaceae</taxon>
        <taxon>Aureococcus</taxon>
    </lineage>
</organism>
<reference evidence="3 4" key="1">
    <citation type="journal article" date="2011" name="Proc. Natl. Acad. Sci. U.S.A.">
        <title>Niche of harmful alga Aureococcus anophagefferens revealed through ecogenomics.</title>
        <authorList>
            <person name="Gobler C.J."/>
            <person name="Berry D.L."/>
            <person name="Dyhrman S.T."/>
            <person name="Wilhelm S.W."/>
            <person name="Salamov A."/>
            <person name="Lobanov A.V."/>
            <person name="Zhang Y."/>
            <person name="Collier J.L."/>
            <person name="Wurch L.L."/>
            <person name="Kustka A.B."/>
            <person name="Dill B.D."/>
            <person name="Shah M."/>
            <person name="VerBerkmoes N.C."/>
            <person name="Kuo A."/>
            <person name="Terry A."/>
            <person name="Pangilinan J."/>
            <person name="Lindquist E.A."/>
            <person name="Lucas S."/>
            <person name="Paulsen I.T."/>
            <person name="Hattenrath-Lehmann T.K."/>
            <person name="Talmage S.C."/>
            <person name="Walker E.A."/>
            <person name="Koch F."/>
            <person name="Burson A.M."/>
            <person name="Marcoval M.A."/>
            <person name="Tang Y.Z."/>
            <person name="Lecleir G.R."/>
            <person name="Coyne K.J."/>
            <person name="Berg G.M."/>
            <person name="Bertrand E.M."/>
            <person name="Saito M.A."/>
            <person name="Gladyshev V.N."/>
            <person name="Grigoriev I.V."/>
        </authorList>
    </citation>
    <scope>NUCLEOTIDE SEQUENCE [LARGE SCALE GENOMIC DNA]</scope>
    <source>
        <strain evidence="4">CCMP 1984</strain>
    </source>
</reference>
<dbReference type="OMA" id="VQDGRYC"/>
<dbReference type="RefSeq" id="XP_009041095.1">
    <property type="nucleotide sequence ID" value="XM_009042847.1"/>
</dbReference>
<feature type="coiled-coil region" evidence="1">
    <location>
        <begin position="524"/>
        <end position="554"/>
    </location>
</feature>
<dbReference type="InParanoid" id="F0YKX8"/>
<dbReference type="GeneID" id="20226214"/>
<dbReference type="AlphaFoldDB" id="F0YKX8"/>
<keyword evidence="4" id="KW-1185">Reference proteome</keyword>
<evidence type="ECO:0000256" key="1">
    <source>
        <dbReference type="SAM" id="Coils"/>
    </source>
</evidence>
<proteinExistence type="predicted"/>
<name>F0YKX8_AURAN</name>
<feature type="region of interest" description="Disordered" evidence="2">
    <location>
        <begin position="175"/>
        <end position="220"/>
    </location>
</feature>
<accession>F0YKX8</accession>
<protein>
    <submittedName>
        <fullName evidence="3">Uncharacterized protein</fullName>
    </submittedName>
</protein>
<evidence type="ECO:0000256" key="2">
    <source>
        <dbReference type="SAM" id="MobiDB-lite"/>
    </source>
</evidence>
<feature type="compositionally biased region" description="Polar residues" evidence="2">
    <location>
        <begin position="188"/>
        <end position="198"/>
    </location>
</feature>
<keyword evidence="1" id="KW-0175">Coiled coil</keyword>
<dbReference type="PANTHER" id="PTHR34649">
    <property type="entry name" value="CILIA- AND FLAGELLA-ASSOCIATED PROTEIN 99"/>
    <property type="match status" value="1"/>
</dbReference>
<sequence length="752" mass="87388">MGGKRRELLERAEQLIKTYNPKRTTLESHATEFLSGNKNDSDVAFLKEVLYGVMRCKAALKVFMACFFNDMSARVLRSDYTMYMILAYLSLFRLKELTIPEFRKFVLSIDPDKMVNFLEYVFDASKLEGSGVVVHWTKIFDPDYVRDTVLKDLERAFPDIQKLVHELRDKSMGLAAAKQASEERRGNSGLTSSAQRTATVPRPPNLTEPTPRQVPEPRTIQQLVTRTLMPTMKTKNGPSRVDHVPNSVNTTRCVPVALHKTRSTLARVQERVEEQVAKELDFSRIKGGGGVQKQEATVKLNTATILREDALFRAKQEQEAAKINAYEAELRDSSDFYRWQTDMRAKDQKTRLEQIARTRVLAKASAEEANYAKMNKLLDNRQLAARSVDEGRAMQKQRQLEADMTLLKKRHLVGEVKEERETAPRHAVERILKKKNEIRESVQRDMDIRLKHREDEENARARVLAEHVKRLKAEHSVHRDHTNFFDPTDTVGLGLLDEMSLVEMQERLAKNLKRDEEHREQKRIELLENKNAKRERLAERVENIKKVREAAAEKNQQTRLYQSRRAFDLSSAIQNEEERLLLQLVRGLKDKRVALSDYRRKLQEEEARTKKDQLFAGAGEQLKEKKAHEELLKGAERMAKDKQRHSLETMAKYNTSKSRERHQSEHNRILKEGIHRKAHTRREESVKEAAHEMLRTQKEEITGKKKRYFHHKRAHAEKMEVIADPFTEHINEKSVTRARRHAAHRQETAMGA</sequence>
<feature type="coiled-coil region" evidence="1">
    <location>
        <begin position="588"/>
        <end position="645"/>
    </location>
</feature>
<dbReference type="OrthoDB" id="10262255at2759"/>
<dbReference type="EMBL" id="GL833154">
    <property type="protein sequence ID" value="EGB04244.1"/>
    <property type="molecule type" value="Genomic_DNA"/>
</dbReference>
<dbReference type="eggNOG" id="ENOG502QTX0">
    <property type="taxonomic scope" value="Eukaryota"/>
</dbReference>
<dbReference type="KEGG" id="aaf:AURANDRAFT_67374"/>
<evidence type="ECO:0000313" key="3">
    <source>
        <dbReference type="EMBL" id="EGB04244.1"/>
    </source>
</evidence>